<dbReference type="CDD" id="cd16667">
    <property type="entry name" value="RING-H2_RNF126-like"/>
    <property type="match status" value="1"/>
</dbReference>
<keyword evidence="12" id="KW-1185">Reference proteome</keyword>
<dbReference type="Gene3D" id="3.30.40.10">
    <property type="entry name" value="Zinc/RING finger domain, C3HC4 (zinc finger)"/>
    <property type="match status" value="1"/>
</dbReference>
<dbReference type="PANTHER" id="PTHR15710">
    <property type="entry name" value="E3 UBIQUITIN-PROTEIN LIGASE PRAJA"/>
    <property type="match status" value="1"/>
</dbReference>
<dbReference type="InterPro" id="IPR001841">
    <property type="entry name" value="Znf_RING"/>
</dbReference>
<keyword evidence="6" id="KW-0833">Ubl conjugation pathway</keyword>
<keyword evidence="4" id="KW-0479">Metal-binding</keyword>
<organism evidence="11 12">
    <name type="scientific">Morella rubra</name>
    <name type="common">Chinese bayberry</name>
    <dbReference type="NCBI Taxonomy" id="262757"/>
    <lineage>
        <taxon>Eukaryota</taxon>
        <taxon>Viridiplantae</taxon>
        <taxon>Streptophyta</taxon>
        <taxon>Embryophyta</taxon>
        <taxon>Tracheophyta</taxon>
        <taxon>Spermatophyta</taxon>
        <taxon>Magnoliopsida</taxon>
        <taxon>eudicotyledons</taxon>
        <taxon>Gunneridae</taxon>
        <taxon>Pentapetalae</taxon>
        <taxon>rosids</taxon>
        <taxon>fabids</taxon>
        <taxon>Fagales</taxon>
        <taxon>Myricaceae</taxon>
        <taxon>Morella</taxon>
    </lineage>
</organism>
<evidence type="ECO:0000259" key="10">
    <source>
        <dbReference type="PROSITE" id="PS50089"/>
    </source>
</evidence>
<protein>
    <recommendedName>
        <fullName evidence="2">RING-type E3 ubiquitin transferase</fullName>
        <ecNumber evidence="2">2.3.2.27</ecNumber>
    </recommendedName>
</protein>
<keyword evidence="7" id="KW-0862">Zinc</keyword>
<dbReference type="SMART" id="SM00184">
    <property type="entry name" value="RING"/>
    <property type="match status" value="1"/>
</dbReference>
<dbReference type="Pfam" id="PF14369">
    <property type="entry name" value="Zn_ribbon_19"/>
    <property type="match status" value="1"/>
</dbReference>
<feature type="compositionally biased region" description="Basic and acidic residues" evidence="9">
    <location>
        <begin position="117"/>
        <end position="126"/>
    </location>
</feature>
<accession>A0A6A1UZ41</accession>
<dbReference type="GO" id="GO:0061630">
    <property type="term" value="F:ubiquitin protein ligase activity"/>
    <property type="evidence" value="ECO:0007669"/>
    <property type="project" value="UniProtKB-EC"/>
</dbReference>
<feature type="region of interest" description="Disordered" evidence="9">
    <location>
        <begin position="93"/>
        <end position="130"/>
    </location>
</feature>
<evidence type="ECO:0000256" key="7">
    <source>
        <dbReference type="ARBA" id="ARBA00022833"/>
    </source>
</evidence>
<dbReference type="GO" id="GO:0008270">
    <property type="term" value="F:zinc ion binding"/>
    <property type="evidence" value="ECO:0007669"/>
    <property type="project" value="UniProtKB-KW"/>
</dbReference>
<dbReference type="GO" id="GO:0016567">
    <property type="term" value="P:protein ubiquitination"/>
    <property type="evidence" value="ECO:0007669"/>
    <property type="project" value="TreeGrafter"/>
</dbReference>
<comment type="caution">
    <text evidence="11">The sequence shown here is derived from an EMBL/GenBank/DDBJ whole genome shotgun (WGS) entry which is preliminary data.</text>
</comment>
<reference evidence="11 12" key="1">
    <citation type="journal article" date="2019" name="Plant Biotechnol. J.">
        <title>The red bayberry genome and genetic basis of sex determination.</title>
        <authorList>
            <person name="Jia H.M."/>
            <person name="Jia H.J."/>
            <person name="Cai Q.L."/>
            <person name="Wang Y."/>
            <person name="Zhao H.B."/>
            <person name="Yang W.F."/>
            <person name="Wang G.Y."/>
            <person name="Li Y.H."/>
            <person name="Zhan D.L."/>
            <person name="Shen Y.T."/>
            <person name="Niu Q.F."/>
            <person name="Chang L."/>
            <person name="Qiu J."/>
            <person name="Zhao L."/>
            <person name="Xie H.B."/>
            <person name="Fu W.Y."/>
            <person name="Jin J."/>
            <person name="Li X.W."/>
            <person name="Jiao Y."/>
            <person name="Zhou C.C."/>
            <person name="Tu T."/>
            <person name="Chai C.Y."/>
            <person name="Gao J.L."/>
            <person name="Fan L.J."/>
            <person name="van de Weg E."/>
            <person name="Wang J.Y."/>
            <person name="Gao Z.S."/>
        </authorList>
    </citation>
    <scope>NUCLEOTIDE SEQUENCE [LARGE SCALE GENOMIC DNA]</scope>
    <source>
        <tissue evidence="11">Leaves</tissue>
    </source>
</reference>
<evidence type="ECO:0000256" key="8">
    <source>
        <dbReference type="PROSITE-ProRule" id="PRU00175"/>
    </source>
</evidence>
<proteinExistence type="predicted"/>
<sequence>MSLSPPRVPDDGTQRTYQLYWCYQCHRGVRVDSTNASEIACPRCFGHFLCEIDVARPRLVVDFTNFDPSPEARLLEALALMLDPPIRRFDPGLYVDPETENRGRTRFRPRNRGSEVGAHRDPEVETRASWPRSRRRRHSFDGIDNPELDTGIRGRPRTWIVLRPFDPSDQFEIPTPTGVDPRNYFLGTGMNELIEQLTQNDRQGPPPAPDSAINRLPTVKIMPEHLTHDSHCPVCKEEFNVDGEARELPCKHIFHSQCIVPWLQLHNSCPVCRLEIPAPSADNARDNESDDSNGREGRRCPHLRWSQLTSLWPFRARYRSQITPHVDDNVGTPRRSGED</sequence>
<dbReference type="AlphaFoldDB" id="A0A6A1UZ41"/>
<dbReference type="EC" id="2.3.2.27" evidence="2"/>
<dbReference type="FunFam" id="3.30.40.10:FF:000022">
    <property type="entry name" value="E3 ubiquitin-protein ligase RING1-like"/>
    <property type="match status" value="1"/>
</dbReference>
<gene>
    <name evidence="11" type="ORF">CJ030_MR7G010713</name>
</gene>
<evidence type="ECO:0000256" key="2">
    <source>
        <dbReference type="ARBA" id="ARBA00012483"/>
    </source>
</evidence>
<dbReference type="PROSITE" id="PS50089">
    <property type="entry name" value="ZF_RING_2"/>
    <property type="match status" value="1"/>
</dbReference>
<feature type="domain" description="RING-type" evidence="10">
    <location>
        <begin position="232"/>
        <end position="273"/>
    </location>
</feature>
<feature type="region of interest" description="Disordered" evidence="9">
    <location>
        <begin position="279"/>
        <end position="299"/>
    </location>
</feature>
<dbReference type="Proteomes" id="UP000516437">
    <property type="component" value="Chromosome 7"/>
</dbReference>
<dbReference type="Pfam" id="PF13639">
    <property type="entry name" value="zf-RING_2"/>
    <property type="match status" value="1"/>
</dbReference>
<keyword evidence="3" id="KW-0808">Transferase</keyword>
<dbReference type="InterPro" id="IPR039525">
    <property type="entry name" value="RNF126-like_zinc-ribbon"/>
</dbReference>
<dbReference type="SUPFAM" id="SSF57850">
    <property type="entry name" value="RING/U-box"/>
    <property type="match status" value="1"/>
</dbReference>
<evidence type="ECO:0000313" key="11">
    <source>
        <dbReference type="EMBL" id="KAB1205346.1"/>
    </source>
</evidence>
<dbReference type="GO" id="GO:0005737">
    <property type="term" value="C:cytoplasm"/>
    <property type="evidence" value="ECO:0007669"/>
    <property type="project" value="TreeGrafter"/>
</dbReference>
<dbReference type="OrthoDB" id="8062037at2759"/>
<evidence type="ECO:0000313" key="12">
    <source>
        <dbReference type="Proteomes" id="UP000516437"/>
    </source>
</evidence>
<evidence type="ECO:0000256" key="4">
    <source>
        <dbReference type="ARBA" id="ARBA00022723"/>
    </source>
</evidence>
<feature type="compositionally biased region" description="Basic and acidic residues" evidence="9">
    <location>
        <begin position="283"/>
        <end position="299"/>
    </location>
</feature>
<comment type="catalytic activity">
    <reaction evidence="1">
        <text>S-ubiquitinyl-[E2 ubiquitin-conjugating enzyme]-L-cysteine + [acceptor protein]-L-lysine = [E2 ubiquitin-conjugating enzyme]-L-cysteine + N(6)-ubiquitinyl-[acceptor protein]-L-lysine.</text>
        <dbReference type="EC" id="2.3.2.27"/>
    </reaction>
</comment>
<evidence type="ECO:0000256" key="3">
    <source>
        <dbReference type="ARBA" id="ARBA00022679"/>
    </source>
</evidence>
<dbReference type="EMBL" id="RXIC02000025">
    <property type="protein sequence ID" value="KAB1205346.1"/>
    <property type="molecule type" value="Genomic_DNA"/>
</dbReference>
<evidence type="ECO:0000256" key="5">
    <source>
        <dbReference type="ARBA" id="ARBA00022771"/>
    </source>
</evidence>
<keyword evidence="5 8" id="KW-0863">Zinc-finger</keyword>
<dbReference type="InterPro" id="IPR013083">
    <property type="entry name" value="Znf_RING/FYVE/PHD"/>
</dbReference>
<evidence type="ECO:0000256" key="9">
    <source>
        <dbReference type="SAM" id="MobiDB-lite"/>
    </source>
</evidence>
<evidence type="ECO:0000256" key="1">
    <source>
        <dbReference type="ARBA" id="ARBA00000900"/>
    </source>
</evidence>
<name>A0A6A1UZ41_9ROSI</name>
<dbReference type="PANTHER" id="PTHR15710:SF18">
    <property type="entry name" value="RING-TYPE E3 UBIQUITIN TRANSFERASE"/>
    <property type="match status" value="1"/>
</dbReference>
<evidence type="ECO:0000256" key="6">
    <source>
        <dbReference type="ARBA" id="ARBA00022786"/>
    </source>
</evidence>